<evidence type="ECO:0000256" key="6">
    <source>
        <dbReference type="SAM" id="Phobius"/>
    </source>
</evidence>
<feature type="transmembrane region" description="Helical" evidence="6">
    <location>
        <begin position="333"/>
        <end position="353"/>
    </location>
</feature>
<keyword evidence="4 6" id="KW-1133">Transmembrane helix</keyword>
<feature type="transmembrane region" description="Helical" evidence="6">
    <location>
        <begin position="35"/>
        <end position="55"/>
    </location>
</feature>
<proteinExistence type="evidence at transcript level"/>
<dbReference type="AlphaFoldDB" id="A0A0E3VJF3"/>
<dbReference type="GO" id="GO:0006820">
    <property type="term" value="P:monoatomic anion transport"/>
    <property type="evidence" value="ECO:0007669"/>
    <property type="project" value="InterPro"/>
</dbReference>
<keyword evidence="3 6" id="KW-0812">Transmembrane</keyword>
<evidence type="ECO:0000256" key="3">
    <source>
        <dbReference type="ARBA" id="ARBA00022692"/>
    </source>
</evidence>
<gene>
    <name evidence="8" type="primary">BOR4</name>
</gene>
<feature type="transmembrane region" description="Helical" evidence="6">
    <location>
        <begin position="194"/>
        <end position="212"/>
    </location>
</feature>
<dbReference type="Pfam" id="PF00955">
    <property type="entry name" value="HCO3_cotransp"/>
    <property type="match status" value="3"/>
</dbReference>
<feature type="domain" description="Bicarbonate transporter-like transmembrane" evidence="7">
    <location>
        <begin position="438"/>
        <end position="566"/>
    </location>
</feature>
<dbReference type="InterPro" id="IPR011531">
    <property type="entry name" value="HCO3_transpt-like_TM_dom"/>
</dbReference>
<feature type="transmembrane region" description="Helical" evidence="6">
    <location>
        <begin position="295"/>
        <end position="312"/>
    </location>
</feature>
<evidence type="ECO:0000256" key="4">
    <source>
        <dbReference type="ARBA" id="ARBA00022989"/>
    </source>
</evidence>
<dbReference type="EMBL" id="LC003523">
    <property type="protein sequence ID" value="BAR13154.1"/>
    <property type="molecule type" value="mRNA"/>
</dbReference>
<feature type="domain" description="Bicarbonate transporter-like transmembrane" evidence="7">
    <location>
        <begin position="6"/>
        <end position="182"/>
    </location>
</feature>
<evidence type="ECO:0000256" key="1">
    <source>
        <dbReference type="ARBA" id="ARBA00004141"/>
    </source>
</evidence>
<dbReference type="GO" id="GO:0005452">
    <property type="term" value="F:solute:inorganic anion antiporter activity"/>
    <property type="evidence" value="ECO:0007669"/>
    <property type="project" value="InterPro"/>
</dbReference>
<comment type="similarity">
    <text evidence="2">Belongs to the anion exchanger (TC 2.A.31.3) family.</text>
</comment>
<evidence type="ECO:0000256" key="5">
    <source>
        <dbReference type="ARBA" id="ARBA00023136"/>
    </source>
</evidence>
<evidence type="ECO:0000256" key="2">
    <source>
        <dbReference type="ARBA" id="ARBA00006262"/>
    </source>
</evidence>
<feature type="transmembrane region" description="Helical" evidence="6">
    <location>
        <begin position="123"/>
        <end position="144"/>
    </location>
</feature>
<dbReference type="PANTHER" id="PTHR11453">
    <property type="entry name" value="ANION EXCHANGE PROTEIN"/>
    <property type="match status" value="1"/>
</dbReference>
<name>A0A0E3VJF3_SELML</name>
<evidence type="ECO:0000259" key="7">
    <source>
        <dbReference type="Pfam" id="PF00955"/>
    </source>
</evidence>
<feature type="transmembrane region" description="Helical" evidence="6">
    <location>
        <begin position="529"/>
        <end position="556"/>
    </location>
</feature>
<dbReference type="GO" id="GO:0016020">
    <property type="term" value="C:membrane"/>
    <property type="evidence" value="ECO:0007669"/>
    <property type="project" value="UniProtKB-SubCell"/>
</dbReference>
<protein>
    <submittedName>
        <fullName evidence="8">Boron transporter</fullName>
    </submittedName>
</protein>
<feature type="transmembrane region" description="Helical" evidence="6">
    <location>
        <begin position="156"/>
        <end position="174"/>
    </location>
</feature>
<feature type="domain" description="Bicarbonate transporter-like transmembrane" evidence="7">
    <location>
        <begin position="203"/>
        <end position="373"/>
    </location>
</feature>
<feature type="transmembrane region" description="Helical" evidence="6">
    <location>
        <begin position="233"/>
        <end position="252"/>
    </location>
</feature>
<evidence type="ECO:0000313" key="8">
    <source>
        <dbReference type="EMBL" id="BAR13154.1"/>
    </source>
</evidence>
<accession>A0A0E3VJF3</accession>
<dbReference type="PANTHER" id="PTHR11453:SF82">
    <property type="entry name" value="BORON TRANSPORTER 1"/>
    <property type="match status" value="1"/>
</dbReference>
<dbReference type="InterPro" id="IPR003020">
    <property type="entry name" value="HCO3_transpt_euk"/>
</dbReference>
<comment type="subcellular location">
    <subcellularLocation>
        <location evidence="1">Membrane</location>
        <topology evidence="1">Multi-pass membrane protein</topology>
    </subcellularLocation>
</comment>
<feature type="transmembrane region" description="Helical" evidence="6">
    <location>
        <begin position="93"/>
        <end position="111"/>
    </location>
</feature>
<dbReference type="Gene3D" id="1.10.287.570">
    <property type="entry name" value="Helical hairpin bin"/>
    <property type="match status" value="1"/>
</dbReference>
<sequence length="580" mass="64638">MAAFHPFRGISRDFHGRLDVYGRDWRDGLKAGSDFLRILAPTTYIFFASALPVIAFGEQLQSDTDGALTTAHSLASTALCGILQSLAGGQPLLVLGVAEPTVIMYGFMYSFAKKNRGLGLPLFLPWMTWVCIWTSLILFVLAIFNACSLINRFTRMAGEVFGSLIALLFMQQAIKGAIGEFRKPDEDGLHLDFSWRFGNGTLGLVLSFGFLWTAMKSRRARFWRYGTGFLRGFIADYGVPLMVVLWTAISLVPSRSGGEIPSGVPRRISSPDAWSHKASGNWLVLQDLLKVPTEFIFGAIVPACMIALLYCFDHSVASQMAQQEDFNLQKPTAYHYDLFLLAAMVLVCGLLGIPPSNGVLPQSPMHTASLASLKHLLREKLVKVVDGWNGSSQELSQRLQELVEKETRTRQPNLESHDFTCEVERIEKHIDAMIPTALDEQRVSNLIQSSLVGICVVAMPAIRKIPTSVLWGYFAFMSIESLPGNQFWERFKLLFTAPNKRYMAVEEGHLPFLKVVPFKAIIGFTVFQLVYLAACFGITWIPIAGVLFPVLFILLIPIRQFILPKFNSSLKELDVATYEA</sequence>
<feature type="transmembrane region" description="Helical" evidence="6">
    <location>
        <begin position="67"/>
        <end position="86"/>
    </location>
</feature>
<reference evidence="8" key="1">
    <citation type="submission" date="2014-09" db="EMBL/GenBank/DDBJ databases">
        <title>Evolutionary divergence of Plant Borate Exporters and Critical Amino Acid Residues for the Polar Localization and Boron-dependent Vacuolar Sorting of AtBOR1.</title>
        <authorList>
            <person name="Wakuta S."/>
            <person name="Mineta K."/>
            <person name="Amano T."/>
            <person name="Toyoda A."/>
            <person name="Fujiwara T."/>
            <person name="Naito S."/>
            <person name="Takano J."/>
        </authorList>
    </citation>
    <scope>NUCLEOTIDE SEQUENCE</scope>
    <source>
        <tissue evidence="8">Root</tissue>
    </source>
</reference>
<organism evidence="8">
    <name type="scientific">Selaginella moellendorffii</name>
    <name type="common">Spikemoss</name>
    <dbReference type="NCBI Taxonomy" id="88036"/>
    <lineage>
        <taxon>Eukaryota</taxon>
        <taxon>Viridiplantae</taxon>
        <taxon>Streptophyta</taxon>
        <taxon>Embryophyta</taxon>
        <taxon>Tracheophyta</taxon>
        <taxon>Lycopodiopsida</taxon>
        <taxon>Selaginellales</taxon>
        <taxon>Selaginellaceae</taxon>
        <taxon>Selaginella</taxon>
    </lineage>
</organism>
<keyword evidence="5 6" id="KW-0472">Membrane</keyword>